<feature type="chain" id="PRO_5012036205" evidence="1">
    <location>
        <begin position="26"/>
        <end position="92"/>
    </location>
</feature>
<dbReference type="KEGG" id="bcoh:BC6307_19115"/>
<sequence length="92" mass="10744">MKKKILGSFFAFSIIVSLFASSVSASPPTRMYVYTALPEFTKHAYYSEYRYGLLYRGWLTIDYCADFVCNYYGYIYRSDQPVPSPYSHKVIE</sequence>
<proteinExistence type="predicted"/>
<keyword evidence="3" id="KW-1185">Reference proteome</keyword>
<feature type="signal peptide" evidence="1">
    <location>
        <begin position="1"/>
        <end position="25"/>
    </location>
</feature>
<gene>
    <name evidence="2" type="ORF">BC6307_19115</name>
</gene>
<dbReference type="RefSeq" id="WP_094366179.1">
    <property type="nucleotide sequence ID" value="NZ_CP018866.1"/>
</dbReference>
<accession>A0A223KUR6</accession>
<keyword evidence="1" id="KW-0732">Signal</keyword>
<dbReference type="Proteomes" id="UP000215224">
    <property type="component" value="Chromosome"/>
</dbReference>
<name>A0A223KUR6_9BACI</name>
<dbReference type="EMBL" id="CP018866">
    <property type="protein sequence ID" value="AST93219.1"/>
    <property type="molecule type" value="Genomic_DNA"/>
</dbReference>
<organism evidence="2 3">
    <name type="scientific">Sutcliffiella cohnii</name>
    <dbReference type="NCBI Taxonomy" id="33932"/>
    <lineage>
        <taxon>Bacteria</taxon>
        <taxon>Bacillati</taxon>
        <taxon>Bacillota</taxon>
        <taxon>Bacilli</taxon>
        <taxon>Bacillales</taxon>
        <taxon>Bacillaceae</taxon>
        <taxon>Sutcliffiella</taxon>
    </lineage>
</organism>
<dbReference type="AlphaFoldDB" id="A0A223KUR6"/>
<reference evidence="2 3" key="1">
    <citation type="submission" date="2016-12" db="EMBL/GenBank/DDBJ databases">
        <title>The whole genome sequencing and assembly of Bacillus cohnii DSM 6307T strain.</title>
        <authorList>
            <person name="Lee Y.-J."/>
            <person name="Yi H."/>
            <person name="Bahn Y.-S."/>
            <person name="Kim J.F."/>
            <person name="Lee D.-W."/>
        </authorList>
    </citation>
    <scope>NUCLEOTIDE SEQUENCE [LARGE SCALE GENOMIC DNA]</scope>
    <source>
        <strain evidence="2 3">DSM 6307</strain>
    </source>
</reference>
<evidence type="ECO:0000313" key="3">
    <source>
        <dbReference type="Proteomes" id="UP000215224"/>
    </source>
</evidence>
<evidence type="ECO:0000313" key="2">
    <source>
        <dbReference type="EMBL" id="AST93219.1"/>
    </source>
</evidence>
<protein>
    <submittedName>
        <fullName evidence="2">Uncharacterized protein</fullName>
    </submittedName>
</protein>
<evidence type="ECO:0000256" key="1">
    <source>
        <dbReference type="SAM" id="SignalP"/>
    </source>
</evidence>